<dbReference type="InterPro" id="IPR010982">
    <property type="entry name" value="Lambda_DNA-bd_dom_sf"/>
</dbReference>
<evidence type="ECO:0000313" key="4">
    <source>
        <dbReference type="Proteomes" id="UP000524246"/>
    </source>
</evidence>
<organism evidence="3 4">
    <name type="scientific">SAR324 cluster bacterium</name>
    <dbReference type="NCBI Taxonomy" id="2024889"/>
    <lineage>
        <taxon>Bacteria</taxon>
        <taxon>Deltaproteobacteria</taxon>
        <taxon>SAR324 cluster</taxon>
    </lineage>
</organism>
<dbReference type="EMBL" id="JAAZON010000469">
    <property type="protein sequence ID" value="NMC63555.1"/>
    <property type="molecule type" value="Genomic_DNA"/>
</dbReference>
<dbReference type="Proteomes" id="UP000524246">
    <property type="component" value="Unassembled WGS sequence"/>
</dbReference>
<dbReference type="CDD" id="cd00093">
    <property type="entry name" value="HTH_XRE"/>
    <property type="match status" value="1"/>
</dbReference>
<evidence type="ECO:0000313" key="3">
    <source>
        <dbReference type="EMBL" id="NMC63555.1"/>
    </source>
</evidence>
<accession>A0A7X9IM12</accession>
<keyword evidence="1" id="KW-0238">DNA-binding</keyword>
<dbReference type="GO" id="GO:0003700">
    <property type="term" value="F:DNA-binding transcription factor activity"/>
    <property type="evidence" value="ECO:0007669"/>
    <property type="project" value="TreeGrafter"/>
</dbReference>
<dbReference type="PROSITE" id="PS50943">
    <property type="entry name" value="HTH_CROC1"/>
    <property type="match status" value="1"/>
</dbReference>
<dbReference type="AlphaFoldDB" id="A0A7X9IM12"/>
<dbReference type="SUPFAM" id="SSF47413">
    <property type="entry name" value="lambda repressor-like DNA-binding domains"/>
    <property type="match status" value="1"/>
</dbReference>
<dbReference type="SMART" id="SM00530">
    <property type="entry name" value="HTH_XRE"/>
    <property type="match status" value="1"/>
</dbReference>
<sequence>MLLREVRLKVGLRQVDLANRLGTPQSFVSKYETGERSLDIMELLSICNALGLPLTNLIQKLEERLVSKDET</sequence>
<gene>
    <name evidence="3" type="ORF">GYA55_10370</name>
</gene>
<evidence type="ECO:0000259" key="2">
    <source>
        <dbReference type="PROSITE" id="PS50943"/>
    </source>
</evidence>
<dbReference type="PANTHER" id="PTHR46797">
    <property type="entry name" value="HTH-TYPE TRANSCRIPTIONAL REGULATOR"/>
    <property type="match status" value="1"/>
</dbReference>
<evidence type="ECO:0000256" key="1">
    <source>
        <dbReference type="ARBA" id="ARBA00023125"/>
    </source>
</evidence>
<feature type="domain" description="HTH cro/C1-type" evidence="2">
    <location>
        <begin position="3"/>
        <end position="57"/>
    </location>
</feature>
<protein>
    <submittedName>
        <fullName evidence="3">Helix-turn-helix transcriptional regulator</fullName>
    </submittedName>
</protein>
<dbReference type="GO" id="GO:0003677">
    <property type="term" value="F:DNA binding"/>
    <property type="evidence" value="ECO:0007669"/>
    <property type="project" value="UniProtKB-KW"/>
</dbReference>
<dbReference type="InterPro" id="IPR050807">
    <property type="entry name" value="TransReg_Diox_bact_type"/>
</dbReference>
<dbReference type="Pfam" id="PF01381">
    <property type="entry name" value="HTH_3"/>
    <property type="match status" value="1"/>
</dbReference>
<proteinExistence type="predicted"/>
<dbReference type="PANTHER" id="PTHR46797:SF1">
    <property type="entry name" value="METHYLPHOSPHONATE SYNTHASE"/>
    <property type="match status" value="1"/>
</dbReference>
<dbReference type="Gene3D" id="1.10.260.40">
    <property type="entry name" value="lambda repressor-like DNA-binding domains"/>
    <property type="match status" value="1"/>
</dbReference>
<dbReference type="InterPro" id="IPR001387">
    <property type="entry name" value="Cro/C1-type_HTH"/>
</dbReference>
<dbReference type="GO" id="GO:0005829">
    <property type="term" value="C:cytosol"/>
    <property type="evidence" value="ECO:0007669"/>
    <property type="project" value="TreeGrafter"/>
</dbReference>
<name>A0A7X9IM12_9DELT</name>
<comment type="caution">
    <text evidence="3">The sequence shown here is derived from an EMBL/GenBank/DDBJ whole genome shotgun (WGS) entry which is preliminary data.</text>
</comment>
<reference evidence="3 4" key="1">
    <citation type="journal article" date="2020" name="Biotechnol. Biofuels">
        <title>New insights from the biogas microbiome by comprehensive genome-resolved metagenomics of nearly 1600 species originating from multiple anaerobic digesters.</title>
        <authorList>
            <person name="Campanaro S."/>
            <person name="Treu L."/>
            <person name="Rodriguez-R L.M."/>
            <person name="Kovalovszki A."/>
            <person name="Ziels R.M."/>
            <person name="Maus I."/>
            <person name="Zhu X."/>
            <person name="Kougias P.G."/>
            <person name="Basile A."/>
            <person name="Luo G."/>
            <person name="Schluter A."/>
            <person name="Konstantinidis K.T."/>
            <person name="Angelidaki I."/>
        </authorList>
    </citation>
    <scope>NUCLEOTIDE SEQUENCE [LARGE SCALE GENOMIC DNA]</scope>
    <source>
        <strain evidence="3">AS27yjCOA_65</strain>
    </source>
</reference>